<dbReference type="Pfam" id="PF09949">
    <property type="entry name" value="APP1_cat"/>
    <property type="match status" value="1"/>
</dbReference>
<protein>
    <submittedName>
        <fullName evidence="2">Uncharacterized conserved protein</fullName>
    </submittedName>
</protein>
<dbReference type="RefSeq" id="WP_090078195.1">
    <property type="nucleotide sequence ID" value="NZ_FOQT01000001.1"/>
</dbReference>
<feature type="domain" description="Phosphatidate phosphatase APP1 catalytic" evidence="1">
    <location>
        <begin position="130"/>
        <end position="286"/>
    </location>
</feature>
<accession>A0A1I3CTC0</accession>
<evidence type="ECO:0000259" key="1">
    <source>
        <dbReference type="Pfam" id="PF09949"/>
    </source>
</evidence>
<organism evidence="2 3">
    <name type="scientific">Halpernia frigidisoli</name>
    <dbReference type="NCBI Taxonomy" id="1125876"/>
    <lineage>
        <taxon>Bacteria</taxon>
        <taxon>Pseudomonadati</taxon>
        <taxon>Bacteroidota</taxon>
        <taxon>Flavobacteriia</taxon>
        <taxon>Flavobacteriales</taxon>
        <taxon>Weeksellaceae</taxon>
        <taxon>Chryseobacterium group</taxon>
        <taxon>Halpernia</taxon>
    </lineage>
</organism>
<keyword evidence="3" id="KW-1185">Reference proteome</keyword>
<evidence type="ECO:0000313" key="2">
    <source>
        <dbReference type="EMBL" id="SFH77586.1"/>
    </source>
</evidence>
<dbReference type="PANTHER" id="PTHR28208:SF3">
    <property type="entry name" value="PHOSPHATIDATE PHOSPHATASE APP1"/>
    <property type="match status" value="1"/>
</dbReference>
<reference evidence="2 3" key="1">
    <citation type="submission" date="2016-10" db="EMBL/GenBank/DDBJ databases">
        <authorList>
            <person name="de Groot N.N."/>
        </authorList>
    </citation>
    <scope>NUCLEOTIDE SEQUENCE [LARGE SCALE GENOMIC DNA]</scope>
    <source>
        <strain evidence="2 3">DSM 26000</strain>
    </source>
</reference>
<dbReference type="OrthoDB" id="9789875at2"/>
<evidence type="ECO:0000313" key="3">
    <source>
        <dbReference type="Proteomes" id="UP000198931"/>
    </source>
</evidence>
<dbReference type="InterPro" id="IPR019236">
    <property type="entry name" value="APP1_cat"/>
</dbReference>
<dbReference type="PANTHER" id="PTHR28208">
    <property type="entry name" value="PHOSPHATIDATE PHOSPHATASE APP1"/>
    <property type="match status" value="1"/>
</dbReference>
<sequence length="328" mass="38294">MAKTDKNSNAAVKIYNGYGKAENLVIYGHVLKGKYFIQRKYTRNALINIINIFRLFFIRPISNAKVKLSWRDQNFYAITEKDGFFTFEWKPETPVLAGWHDLKVELIDENESISACGNGKILVPNSTQYGFISDIDDTVLISHSGRTHKKLWSMLTKNPRRRKTFSDVVNYYQLLSKAHTEASLPNPFFYVSSSEWNLYEYLCEFFKFNELPDGIFLLSSIKKWYQLFKSGNTKHLTKFNRIARVLEVFPDQKFILLGDNSQSDPEVYRLISEKYPNQIFAIYIRNINSKKEDFTEEIFKSIENKVIHTLQYIHTNEAISHSKSVGLI</sequence>
<dbReference type="GO" id="GO:0008195">
    <property type="term" value="F:phosphatidate phosphatase activity"/>
    <property type="evidence" value="ECO:0007669"/>
    <property type="project" value="InterPro"/>
</dbReference>
<dbReference type="EMBL" id="FOQT01000001">
    <property type="protein sequence ID" value="SFH77586.1"/>
    <property type="molecule type" value="Genomic_DNA"/>
</dbReference>
<dbReference type="InterPro" id="IPR052935">
    <property type="entry name" value="Mg2+_PAP"/>
</dbReference>
<name>A0A1I3CTC0_9FLAO</name>
<gene>
    <name evidence="2" type="ORF">SAMN05443292_0059</name>
</gene>
<dbReference type="AlphaFoldDB" id="A0A1I3CTC0"/>
<dbReference type="STRING" id="1125876.SAMN05443292_0059"/>
<proteinExistence type="predicted"/>
<dbReference type="Proteomes" id="UP000198931">
    <property type="component" value="Unassembled WGS sequence"/>
</dbReference>